<evidence type="ECO:0000313" key="1">
    <source>
        <dbReference type="EMBL" id="KIO25543.1"/>
    </source>
</evidence>
<dbReference type="EMBL" id="KN823040">
    <property type="protein sequence ID" value="KIO25543.1"/>
    <property type="molecule type" value="Genomic_DNA"/>
</dbReference>
<gene>
    <name evidence="1" type="ORF">M407DRAFT_25141</name>
</gene>
<dbReference type="Proteomes" id="UP000054248">
    <property type="component" value="Unassembled WGS sequence"/>
</dbReference>
<protein>
    <submittedName>
        <fullName evidence="1">Uncharacterized protein</fullName>
    </submittedName>
</protein>
<reference evidence="2" key="2">
    <citation type="submission" date="2015-01" db="EMBL/GenBank/DDBJ databases">
        <title>Evolutionary Origins and Diversification of the Mycorrhizal Mutualists.</title>
        <authorList>
            <consortium name="DOE Joint Genome Institute"/>
            <consortium name="Mycorrhizal Genomics Consortium"/>
            <person name="Kohler A."/>
            <person name="Kuo A."/>
            <person name="Nagy L.G."/>
            <person name="Floudas D."/>
            <person name="Copeland A."/>
            <person name="Barry K.W."/>
            <person name="Cichocki N."/>
            <person name="Veneault-Fourrey C."/>
            <person name="LaButti K."/>
            <person name="Lindquist E.A."/>
            <person name="Lipzen A."/>
            <person name="Lundell T."/>
            <person name="Morin E."/>
            <person name="Murat C."/>
            <person name="Riley R."/>
            <person name="Ohm R."/>
            <person name="Sun H."/>
            <person name="Tunlid A."/>
            <person name="Henrissat B."/>
            <person name="Grigoriev I.V."/>
            <person name="Hibbett D.S."/>
            <person name="Martin F."/>
        </authorList>
    </citation>
    <scope>NUCLEOTIDE SEQUENCE [LARGE SCALE GENOMIC DNA]</scope>
    <source>
        <strain evidence="2">MUT 4182</strain>
    </source>
</reference>
<keyword evidence="2" id="KW-1185">Reference proteome</keyword>
<sequence length="242" mass="27504">MHSEIELLLATGIELYFTSTYHSLYIELWPRIKRRLLGFGLPRRFLEVAEVHIQIIHHSKYLVGFLWWGHRTVTSLVAATYRDISRDNSSDGGLQLPDDVISEIRAIVNTRYQQMIKHPFKQVYLATFFLDPRESLLSFSTNKAELLIITLALSSGYARSAIMAKKNPNPIAGRSVHLRVSKDPDTAETDTHGDADLRETFPAYIESGKYLFSALQKEINGDKVPAVFVKFADSDATLDTFR</sequence>
<accession>A0A0C3KVM2</accession>
<dbReference type="HOGENOM" id="CLU_1147913_0_0_1"/>
<dbReference type="OrthoDB" id="3236755at2759"/>
<organism evidence="1 2">
    <name type="scientific">Tulasnella calospora MUT 4182</name>
    <dbReference type="NCBI Taxonomy" id="1051891"/>
    <lineage>
        <taxon>Eukaryota</taxon>
        <taxon>Fungi</taxon>
        <taxon>Dikarya</taxon>
        <taxon>Basidiomycota</taxon>
        <taxon>Agaricomycotina</taxon>
        <taxon>Agaricomycetes</taxon>
        <taxon>Cantharellales</taxon>
        <taxon>Tulasnellaceae</taxon>
        <taxon>Tulasnella</taxon>
    </lineage>
</organism>
<dbReference type="AlphaFoldDB" id="A0A0C3KVM2"/>
<name>A0A0C3KVM2_9AGAM</name>
<evidence type="ECO:0000313" key="2">
    <source>
        <dbReference type="Proteomes" id="UP000054248"/>
    </source>
</evidence>
<reference evidence="1 2" key="1">
    <citation type="submission" date="2014-04" db="EMBL/GenBank/DDBJ databases">
        <authorList>
            <consortium name="DOE Joint Genome Institute"/>
            <person name="Kuo A."/>
            <person name="Girlanda M."/>
            <person name="Perotto S."/>
            <person name="Kohler A."/>
            <person name="Nagy L.G."/>
            <person name="Floudas D."/>
            <person name="Copeland A."/>
            <person name="Barry K.W."/>
            <person name="Cichocki N."/>
            <person name="Veneault-Fourrey C."/>
            <person name="LaButti K."/>
            <person name="Lindquist E.A."/>
            <person name="Lipzen A."/>
            <person name="Lundell T."/>
            <person name="Morin E."/>
            <person name="Murat C."/>
            <person name="Sun H."/>
            <person name="Tunlid A."/>
            <person name="Henrissat B."/>
            <person name="Grigoriev I.V."/>
            <person name="Hibbett D.S."/>
            <person name="Martin F."/>
            <person name="Nordberg H.P."/>
            <person name="Cantor M.N."/>
            <person name="Hua S.X."/>
        </authorList>
    </citation>
    <scope>NUCLEOTIDE SEQUENCE [LARGE SCALE GENOMIC DNA]</scope>
    <source>
        <strain evidence="1 2">MUT 4182</strain>
    </source>
</reference>
<proteinExistence type="predicted"/>